<reference evidence="3" key="1">
    <citation type="submission" date="2014-11" db="EMBL/GenBank/DDBJ databases">
        <authorList>
            <person name="Otto D Thomas"/>
            <person name="Naeem Raeece"/>
        </authorList>
    </citation>
    <scope>NUCLEOTIDE SEQUENCE</scope>
</reference>
<evidence type="ECO:0000256" key="1">
    <source>
        <dbReference type="SAM" id="MobiDB-lite"/>
    </source>
</evidence>
<protein>
    <recommendedName>
        <fullName evidence="2">RPA-interacting protein C-terminal domain-containing protein</fullName>
    </recommendedName>
</protein>
<feature type="domain" description="RPA-interacting protein C-terminal" evidence="2">
    <location>
        <begin position="339"/>
        <end position="430"/>
    </location>
</feature>
<dbReference type="Pfam" id="PF14768">
    <property type="entry name" value="RPA_interact_C"/>
    <property type="match status" value="1"/>
</dbReference>
<accession>A0A0G4GD15</accession>
<evidence type="ECO:0000313" key="3">
    <source>
        <dbReference type="EMBL" id="CEM27086.1"/>
    </source>
</evidence>
<dbReference type="EMBL" id="CDMZ01001092">
    <property type="protein sequence ID" value="CEM27086.1"/>
    <property type="molecule type" value="Genomic_DNA"/>
</dbReference>
<sequence>GMPLMRLRVTAFDACMPRTLLMSEERRLPARGGVKSSSILQSSATKARLRNAISETIRKKKNEFFERVRQTINDEAIARDILREARSSSSAFAPLESDSAPVPMAVSSNPSPCVYGGHEAEGCGLSRCRPEPPSGGVMGIEGGGPGLLVARAASSELWRGRGREASVPVSHMPPSISLGGYRDGKEKGEERFSAPAGIPFESLESGNRVSAHVCKGSLGTGHEWDEEEDERELLLFIEEELRAEMMERDARQRREEEQWMSVMDHARMEDEQETERLREIFEEQMGGVFHEENEGGMVASAADRGRDEGEGEDCRPGARNSVGEEAEGRVLKEGDAICCPFCTRPSVGLTLDSGGGQILECGWREECLFRMELLDGGWQLETVAEMITEALDSHARSRCETTAEFHLAKDLQGTEVDVLFLSCPECKWFETVI</sequence>
<dbReference type="InterPro" id="IPR028159">
    <property type="entry name" value="RPA_interact_C_dom"/>
</dbReference>
<feature type="non-terminal residue" evidence="3">
    <location>
        <position position="1"/>
    </location>
</feature>
<evidence type="ECO:0000259" key="2">
    <source>
        <dbReference type="Pfam" id="PF14768"/>
    </source>
</evidence>
<feature type="region of interest" description="Disordered" evidence="1">
    <location>
        <begin position="164"/>
        <end position="188"/>
    </location>
</feature>
<organism evidence="3">
    <name type="scientific">Chromera velia CCMP2878</name>
    <dbReference type="NCBI Taxonomy" id="1169474"/>
    <lineage>
        <taxon>Eukaryota</taxon>
        <taxon>Sar</taxon>
        <taxon>Alveolata</taxon>
        <taxon>Colpodellida</taxon>
        <taxon>Chromeraceae</taxon>
        <taxon>Chromera</taxon>
    </lineage>
</organism>
<dbReference type="AlphaFoldDB" id="A0A0G4GD15"/>
<dbReference type="VEuPathDB" id="CryptoDB:Cvel_4535"/>
<gene>
    <name evidence="3" type="ORF">Cvel_4535</name>
</gene>
<name>A0A0G4GD15_9ALVE</name>
<proteinExistence type="predicted"/>